<dbReference type="AlphaFoldDB" id="A0A9P6ASA0"/>
<organism evidence="10 11">
    <name type="scientific">Hydnum rufescens UP504</name>
    <dbReference type="NCBI Taxonomy" id="1448309"/>
    <lineage>
        <taxon>Eukaryota</taxon>
        <taxon>Fungi</taxon>
        <taxon>Dikarya</taxon>
        <taxon>Basidiomycota</taxon>
        <taxon>Agaricomycotina</taxon>
        <taxon>Agaricomycetes</taxon>
        <taxon>Cantharellales</taxon>
        <taxon>Hydnaceae</taxon>
        <taxon>Hydnum</taxon>
    </lineage>
</organism>
<evidence type="ECO:0000256" key="6">
    <source>
        <dbReference type="ARBA" id="ARBA00022989"/>
    </source>
</evidence>
<evidence type="ECO:0000256" key="3">
    <source>
        <dbReference type="ARBA" id="ARBA00017689"/>
    </source>
</evidence>
<evidence type="ECO:0000256" key="9">
    <source>
        <dbReference type="SAM" id="MobiDB-lite"/>
    </source>
</evidence>
<name>A0A9P6ASA0_9AGAM</name>
<dbReference type="InterPro" id="IPR022533">
    <property type="entry name" value="Cox20"/>
</dbReference>
<keyword evidence="8" id="KW-0472">Membrane</keyword>
<feature type="region of interest" description="Disordered" evidence="9">
    <location>
        <begin position="112"/>
        <end position="158"/>
    </location>
</feature>
<dbReference type="OrthoDB" id="14603at2759"/>
<comment type="subcellular location">
    <subcellularLocation>
        <location evidence="1">Mitochondrion inner membrane</location>
    </subcellularLocation>
</comment>
<comment type="caution">
    <text evidence="10">The sequence shown here is derived from an EMBL/GenBank/DDBJ whole genome shotgun (WGS) entry which is preliminary data.</text>
</comment>
<dbReference type="Proteomes" id="UP000886523">
    <property type="component" value="Unassembled WGS sequence"/>
</dbReference>
<sequence>MVSEPSSGSQSDPSLPGSVKPELKEAIKRINVVDDFRNLPRYPCARESLMYGMATGTAIGAVRNIRTASNWAVGTFIFVAAASWSVCRAARERELRTTQAIIEKFPERNVRVARQRAEERRGQELGTESAADGGTSTLREMSSSNQEPDPGSRGRKAK</sequence>
<dbReference type="EMBL" id="MU129007">
    <property type="protein sequence ID" value="KAF9510956.1"/>
    <property type="molecule type" value="Genomic_DNA"/>
</dbReference>
<dbReference type="GO" id="GO:0033617">
    <property type="term" value="P:mitochondrial respiratory chain complex IV assembly"/>
    <property type="evidence" value="ECO:0007669"/>
    <property type="project" value="InterPro"/>
</dbReference>
<feature type="compositionally biased region" description="Basic and acidic residues" evidence="9">
    <location>
        <begin position="112"/>
        <end position="123"/>
    </location>
</feature>
<keyword evidence="6" id="KW-1133">Transmembrane helix</keyword>
<evidence type="ECO:0000256" key="5">
    <source>
        <dbReference type="ARBA" id="ARBA00022792"/>
    </source>
</evidence>
<evidence type="ECO:0000313" key="10">
    <source>
        <dbReference type="EMBL" id="KAF9510956.1"/>
    </source>
</evidence>
<dbReference type="PANTHER" id="PTHR31586">
    <property type="entry name" value="CYTOCHROME C OXIDASE PROTEIN 20"/>
    <property type="match status" value="1"/>
</dbReference>
<keyword evidence="5" id="KW-0999">Mitochondrion inner membrane</keyword>
<dbReference type="Pfam" id="PF12597">
    <property type="entry name" value="Cox20"/>
    <property type="match status" value="1"/>
</dbReference>
<evidence type="ECO:0000256" key="4">
    <source>
        <dbReference type="ARBA" id="ARBA00022692"/>
    </source>
</evidence>
<evidence type="ECO:0000256" key="7">
    <source>
        <dbReference type="ARBA" id="ARBA00023128"/>
    </source>
</evidence>
<feature type="compositionally biased region" description="Low complexity" evidence="9">
    <location>
        <begin position="1"/>
        <end position="18"/>
    </location>
</feature>
<feature type="region of interest" description="Disordered" evidence="9">
    <location>
        <begin position="1"/>
        <end position="20"/>
    </location>
</feature>
<reference evidence="10" key="1">
    <citation type="journal article" date="2020" name="Nat. Commun.">
        <title>Large-scale genome sequencing of mycorrhizal fungi provides insights into the early evolution of symbiotic traits.</title>
        <authorList>
            <person name="Miyauchi S."/>
            <person name="Kiss E."/>
            <person name="Kuo A."/>
            <person name="Drula E."/>
            <person name="Kohler A."/>
            <person name="Sanchez-Garcia M."/>
            <person name="Morin E."/>
            <person name="Andreopoulos B."/>
            <person name="Barry K.W."/>
            <person name="Bonito G."/>
            <person name="Buee M."/>
            <person name="Carver A."/>
            <person name="Chen C."/>
            <person name="Cichocki N."/>
            <person name="Clum A."/>
            <person name="Culley D."/>
            <person name="Crous P.W."/>
            <person name="Fauchery L."/>
            <person name="Girlanda M."/>
            <person name="Hayes R.D."/>
            <person name="Keri Z."/>
            <person name="LaButti K."/>
            <person name="Lipzen A."/>
            <person name="Lombard V."/>
            <person name="Magnuson J."/>
            <person name="Maillard F."/>
            <person name="Murat C."/>
            <person name="Nolan M."/>
            <person name="Ohm R.A."/>
            <person name="Pangilinan J."/>
            <person name="Pereira M.F."/>
            <person name="Perotto S."/>
            <person name="Peter M."/>
            <person name="Pfister S."/>
            <person name="Riley R."/>
            <person name="Sitrit Y."/>
            <person name="Stielow J.B."/>
            <person name="Szollosi G."/>
            <person name="Zifcakova L."/>
            <person name="Stursova M."/>
            <person name="Spatafora J.W."/>
            <person name="Tedersoo L."/>
            <person name="Vaario L.M."/>
            <person name="Yamada A."/>
            <person name="Yan M."/>
            <person name="Wang P."/>
            <person name="Xu J."/>
            <person name="Bruns T."/>
            <person name="Baldrian P."/>
            <person name="Vilgalys R."/>
            <person name="Dunand C."/>
            <person name="Henrissat B."/>
            <person name="Grigoriev I.V."/>
            <person name="Hibbett D."/>
            <person name="Nagy L.G."/>
            <person name="Martin F.M."/>
        </authorList>
    </citation>
    <scope>NUCLEOTIDE SEQUENCE</scope>
    <source>
        <strain evidence="10">UP504</strain>
    </source>
</reference>
<keyword evidence="11" id="KW-1185">Reference proteome</keyword>
<gene>
    <name evidence="10" type="ORF">BS47DRAFT_1213102</name>
</gene>
<accession>A0A9P6ASA0</accession>
<keyword evidence="4" id="KW-0812">Transmembrane</keyword>
<evidence type="ECO:0000256" key="1">
    <source>
        <dbReference type="ARBA" id="ARBA00004273"/>
    </source>
</evidence>
<proteinExistence type="inferred from homology"/>
<dbReference type="GO" id="GO:0005743">
    <property type="term" value="C:mitochondrial inner membrane"/>
    <property type="evidence" value="ECO:0007669"/>
    <property type="project" value="UniProtKB-SubCell"/>
</dbReference>
<keyword evidence="7" id="KW-0496">Mitochondrion</keyword>
<evidence type="ECO:0000256" key="2">
    <source>
        <dbReference type="ARBA" id="ARBA00009575"/>
    </source>
</evidence>
<feature type="compositionally biased region" description="Polar residues" evidence="9">
    <location>
        <begin position="134"/>
        <end position="147"/>
    </location>
</feature>
<dbReference type="PANTHER" id="PTHR31586:SF1">
    <property type="entry name" value="CYTOCHROME C OXIDASE ASSEMBLY PROTEIN COX20, MITOCHONDRIAL"/>
    <property type="match status" value="1"/>
</dbReference>
<evidence type="ECO:0000313" key="11">
    <source>
        <dbReference type="Proteomes" id="UP000886523"/>
    </source>
</evidence>
<protein>
    <recommendedName>
        <fullName evidence="3">Cytochrome c oxidase assembly protein COX20, mitochondrial</fullName>
    </recommendedName>
</protein>
<evidence type="ECO:0000256" key="8">
    <source>
        <dbReference type="ARBA" id="ARBA00023136"/>
    </source>
</evidence>
<comment type="similarity">
    <text evidence="2">Belongs to the COX20 family.</text>
</comment>